<evidence type="ECO:0000256" key="1">
    <source>
        <dbReference type="SAM" id="MobiDB-lite"/>
    </source>
</evidence>
<evidence type="ECO:0000313" key="2">
    <source>
        <dbReference type="EMBL" id="GAA1697364.1"/>
    </source>
</evidence>
<comment type="caution">
    <text evidence="2">The sequence shown here is derived from an EMBL/GenBank/DDBJ whole genome shotgun (WGS) entry which is preliminary data.</text>
</comment>
<organism evidence="2 3">
    <name type="scientific">Microbacterium sediminicola</name>
    <dbReference type="NCBI Taxonomy" id="415210"/>
    <lineage>
        <taxon>Bacteria</taxon>
        <taxon>Bacillati</taxon>
        <taxon>Actinomycetota</taxon>
        <taxon>Actinomycetes</taxon>
        <taxon>Micrococcales</taxon>
        <taxon>Microbacteriaceae</taxon>
        <taxon>Microbacterium</taxon>
    </lineage>
</organism>
<proteinExistence type="predicted"/>
<protein>
    <submittedName>
        <fullName evidence="2">Helix-turn-helix domain-containing protein</fullName>
    </submittedName>
</protein>
<dbReference type="SUPFAM" id="SSF47413">
    <property type="entry name" value="lambda repressor-like DNA-binding domains"/>
    <property type="match status" value="1"/>
</dbReference>
<gene>
    <name evidence="2" type="ORF">GCM10009808_13550</name>
</gene>
<evidence type="ECO:0000313" key="3">
    <source>
        <dbReference type="Proteomes" id="UP001501690"/>
    </source>
</evidence>
<accession>A0ABP4U1K4</accession>
<feature type="region of interest" description="Disordered" evidence="1">
    <location>
        <begin position="119"/>
        <end position="142"/>
    </location>
</feature>
<dbReference type="InterPro" id="IPR010982">
    <property type="entry name" value="Lambda_DNA-bd_dom_sf"/>
</dbReference>
<dbReference type="RefSeq" id="WP_344070697.1">
    <property type="nucleotide sequence ID" value="NZ_BAAAPL010000001.1"/>
</dbReference>
<reference evidence="3" key="1">
    <citation type="journal article" date="2019" name="Int. J. Syst. Evol. Microbiol.">
        <title>The Global Catalogue of Microorganisms (GCM) 10K type strain sequencing project: providing services to taxonomists for standard genome sequencing and annotation.</title>
        <authorList>
            <consortium name="The Broad Institute Genomics Platform"/>
            <consortium name="The Broad Institute Genome Sequencing Center for Infectious Disease"/>
            <person name="Wu L."/>
            <person name="Ma J."/>
        </authorList>
    </citation>
    <scope>NUCLEOTIDE SEQUENCE [LARGE SCALE GENOMIC DNA]</scope>
    <source>
        <strain evidence="3">JCM 15577</strain>
    </source>
</reference>
<keyword evidence="3" id="KW-1185">Reference proteome</keyword>
<dbReference type="Proteomes" id="UP001501690">
    <property type="component" value="Unassembled WGS sequence"/>
</dbReference>
<dbReference type="Gene3D" id="1.10.260.40">
    <property type="entry name" value="lambda repressor-like DNA-binding domains"/>
    <property type="match status" value="1"/>
</dbReference>
<dbReference type="EMBL" id="BAAAPL010000001">
    <property type="protein sequence ID" value="GAA1697364.1"/>
    <property type="molecule type" value="Genomic_DNA"/>
</dbReference>
<name>A0ABP4U1K4_9MICO</name>
<sequence length="142" mass="15993">MAKTQIDTDRLFAVLEARTNDENLSWRQAALQIGVSPSLLSRLKYGQRPDLDGYASIVHWLGMSADAFIEIETDDVEPARESSLITEISAVIRKRRDLTDADKTYLEDVMRASIEHVRRSRPSLESSEAKATLTQETRRGGD</sequence>